<reference evidence="2" key="1">
    <citation type="submission" date="2019-10" db="EMBL/GenBank/DDBJ databases">
        <authorList>
            <consortium name="DOE Joint Genome Institute"/>
            <person name="Kuo A."/>
            <person name="Miyauchi S."/>
            <person name="Kiss E."/>
            <person name="Drula E."/>
            <person name="Kohler A."/>
            <person name="Sanchez-Garcia M."/>
            <person name="Andreopoulos B."/>
            <person name="Barry K.W."/>
            <person name="Bonito G."/>
            <person name="Buee M."/>
            <person name="Carver A."/>
            <person name="Chen C."/>
            <person name="Cichocki N."/>
            <person name="Clum A."/>
            <person name="Culley D."/>
            <person name="Crous P.W."/>
            <person name="Fauchery L."/>
            <person name="Girlanda M."/>
            <person name="Hayes R."/>
            <person name="Keri Z."/>
            <person name="LaButti K."/>
            <person name="Lipzen A."/>
            <person name="Lombard V."/>
            <person name="Magnuson J."/>
            <person name="Maillard F."/>
            <person name="Morin E."/>
            <person name="Murat C."/>
            <person name="Nolan M."/>
            <person name="Ohm R."/>
            <person name="Pangilinan J."/>
            <person name="Pereira M."/>
            <person name="Perotto S."/>
            <person name="Peter M."/>
            <person name="Riley R."/>
            <person name="Sitrit Y."/>
            <person name="Stielow B."/>
            <person name="Szollosi G."/>
            <person name="Zifcakova L."/>
            <person name="Stursova M."/>
            <person name="Spatafora J.W."/>
            <person name="Tedersoo L."/>
            <person name="Vaario L.-M."/>
            <person name="Yamada A."/>
            <person name="Yan M."/>
            <person name="Wang P."/>
            <person name="Xu J."/>
            <person name="Bruns T."/>
            <person name="Baldrian P."/>
            <person name="Vilgalys R."/>
            <person name="Henrissat B."/>
            <person name="Grigoriev I.V."/>
            <person name="Hibbett D."/>
            <person name="Nagy L.G."/>
            <person name="Martin F.M."/>
        </authorList>
    </citation>
    <scope>NUCLEOTIDE SEQUENCE</scope>
    <source>
        <strain evidence="2">BED1</strain>
    </source>
</reference>
<feature type="region of interest" description="Disordered" evidence="1">
    <location>
        <begin position="88"/>
        <end position="107"/>
    </location>
</feature>
<sequence length="533" mass="57618">MTFWVLPYQSCFVQSFSIRYKGEVSSLCGAHLLDCNFDAVRARDAIPGCMARVSDPSTFPRPICELVATPLLAVLIHHLQVMENRGDSLEELPRPSSPRCSGGSATQFAKKHPPLRIVVPPTEYCPFSTDLTLPITPLSLPTPVSSSCFTFSEAQERVNQSPPTPPVTAVADFASPTSSQFLLMPPTPRLENMDGETTICVSSLATPGAAEDPMRSGSHGTKPANLRPWGVSSSTWLSDLGGHTETDRIFRHNLLQITSVDTESSPASTPALSPSAVTPSSQASSILAYNSPTSLAKSPASSPPALSQYPCTMSTQSSSPARLVLKPMGTDTFPSTVDSLQAWRERVTPGLPRSEESPSPPCEDVHGSRSGEVIPETPMHTSFPSHHLHSRPFPSRVSRASRSRTLIKQAKMLGGRVKRLVTRQRDNKLRGSMDQGVDFRVVTRQDSENGSVILITAPPPPYDDVRPVVSHSPTVQEHARSRTISEYSSAVQSSTVEFANTDITELGSRLEGGGSRNALRRLSFAALSTIKRL</sequence>
<reference evidence="2" key="2">
    <citation type="journal article" date="2020" name="Nat. Commun.">
        <title>Large-scale genome sequencing of mycorrhizal fungi provides insights into the early evolution of symbiotic traits.</title>
        <authorList>
            <person name="Miyauchi S."/>
            <person name="Kiss E."/>
            <person name="Kuo A."/>
            <person name="Drula E."/>
            <person name="Kohler A."/>
            <person name="Sanchez-Garcia M."/>
            <person name="Morin E."/>
            <person name="Andreopoulos B."/>
            <person name="Barry K.W."/>
            <person name="Bonito G."/>
            <person name="Buee M."/>
            <person name="Carver A."/>
            <person name="Chen C."/>
            <person name="Cichocki N."/>
            <person name="Clum A."/>
            <person name="Culley D."/>
            <person name="Crous P.W."/>
            <person name="Fauchery L."/>
            <person name="Girlanda M."/>
            <person name="Hayes R.D."/>
            <person name="Keri Z."/>
            <person name="LaButti K."/>
            <person name="Lipzen A."/>
            <person name="Lombard V."/>
            <person name="Magnuson J."/>
            <person name="Maillard F."/>
            <person name="Murat C."/>
            <person name="Nolan M."/>
            <person name="Ohm R.A."/>
            <person name="Pangilinan J."/>
            <person name="Pereira M.F."/>
            <person name="Perotto S."/>
            <person name="Peter M."/>
            <person name="Pfister S."/>
            <person name="Riley R."/>
            <person name="Sitrit Y."/>
            <person name="Stielow J.B."/>
            <person name="Szollosi G."/>
            <person name="Zifcakova L."/>
            <person name="Stursova M."/>
            <person name="Spatafora J.W."/>
            <person name="Tedersoo L."/>
            <person name="Vaario L.M."/>
            <person name="Yamada A."/>
            <person name="Yan M."/>
            <person name="Wang P."/>
            <person name="Xu J."/>
            <person name="Bruns T."/>
            <person name="Baldrian P."/>
            <person name="Vilgalys R."/>
            <person name="Dunand C."/>
            <person name="Henrissat B."/>
            <person name="Grigoriev I.V."/>
            <person name="Hibbett D."/>
            <person name="Nagy L.G."/>
            <person name="Martin F.M."/>
        </authorList>
    </citation>
    <scope>NUCLEOTIDE SEQUENCE</scope>
    <source>
        <strain evidence="2">BED1</strain>
    </source>
</reference>
<dbReference type="AlphaFoldDB" id="A0AAD4GIM5"/>
<dbReference type="Proteomes" id="UP001194468">
    <property type="component" value="Unassembled WGS sequence"/>
</dbReference>
<dbReference type="EMBL" id="WHUW01000005">
    <property type="protein sequence ID" value="KAF8445993.1"/>
    <property type="molecule type" value="Genomic_DNA"/>
</dbReference>
<evidence type="ECO:0000313" key="3">
    <source>
        <dbReference type="Proteomes" id="UP001194468"/>
    </source>
</evidence>
<comment type="caution">
    <text evidence="2">The sequence shown here is derived from an EMBL/GenBank/DDBJ whole genome shotgun (WGS) entry which is preliminary data.</text>
</comment>
<evidence type="ECO:0000256" key="1">
    <source>
        <dbReference type="SAM" id="MobiDB-lite"/>
    </source>
</evidence>
<feature type="region of interest" description="Disordered" evidence="1">
    <location>
        <begin position="348"/>
        <end position="368"/>
    </location>
</feature>
<organism evidence="2 3">
    <name type="scientific">Boletus edulis BED1</name>
    <dbReference type="NCBI Taxonomy" id="1328754"/>
    <lineage>
        <taxon>Eukaryota</taxon>
        <taxon>Fungi</taxon>
        <taxon>Dikarya</taxon>
        <taxon>Basidiomycota</taxon>
        <taxon>Agaricomycotina</taxon>
        <taxon>Agaricomycetes</taxon>
        <taxon>Agaricomycetidae</taxon>
        <taxon>Boletales</taxon>
        <taxon>Boletineae</taxon>
        <taxon>Boletaceae</taxon>
        <taxon>Boletoideae</taxon>
        <taxon>Boletus</taxon>
    </lineage>
</organism>
<feature type="region of interest" description="Disordered" evidence="1">
    <location>
        <begin position="261"/>
        <end position="280"/>
    </location>
</feature>
<gene>
    <name evidence="2" type="ORF">L210DRAFT_2947519</name>
</gene>
<keyword evidence="3" id="KW-1185">Reference proteome</keyword>
<feature type="compositionally biased region" description="Low complexity" evidence="1">
    <location>
        <begin position="262"/>
        <end position="280"/>
    </location>
</feature>
<feature type="region of interest" description="Disordered" evidence="1">
    <location>
        <begin position="382"/>
        <end position="402"/>
    </location>
</feature>
<accession>A0AAD4GIM5</accession>
<proteinExistence type="predicted"/>
<name>A0AAD4GIM5_BOLED</name>
<protein>
    <submittedName>
        <fullName evidence="2">Uncharacterized protein</fullName>
    </submittedName>
</protein>
<feature type="compositionally biased region" description="Low complexity" evidence="1">
    <location>
        <begin position="293"/>
        <end position="307"/>
    </location>
</feature>
<evidence type="ECO:0000313" key="2">
    <source>
        <dbReference type="EMBL" id="KAF8445993.1"/>
    </source>
</evidence>
<feature type="region of interest" description="Disordered" evidence="1">
    <location>
        <begin position="207"/>
        <end position="226"/>
    </location>
</feature>
<feature type="region of interest" description="Disordered" evidence="1">
    <location>
        <begin position="293"/>
        <end position="314"/>
    </location>
</feature>